<evidence type="ECO:0000313" key="3">
    <source>
        <dbReference type="Proteomes" id="UP000275846"/>
    </source>
</evidence>
<accession>A0A183T2Y8</accession>
<keyword evidence="3" id="KW-1185">Reference proteome</keyword>
<evidence type="ECO:0000313" key="4">
    <source>
        <dbReference type="WBParaSite" id="SSLN_0001125901-mRNA-1"/>
    </source>
</evidence>
<feature type="region of interest" description="Disordered" evidence="1">
    <location>
        <begin position="1"/>
        <end position="33"/>
    </location>
</feature>
<evidence type="ECO:0000313" key="2">
    <source>
        <dbReference type="EMBL" id="VDL97221.1"/>
    </source>
</evidence>
<organism evidence="4">
    <name type="scientific">Schistocephalus solidus</name>
    <name type="common">Tapeworm</name>
    <dbReference type="NCBI Taxonomy" id="70667"/>
    <lineage>
        <taxon>Eukaryota</taxon>
        <taxon>Metazoa</taxon>
        <taxon>Spiralia</taxon>
        <taxon>Lophotrochozoa</taxon>
        <taxon>Platyhelminthes</taxon>
        <taxon>Cestoda</taxon>
        <taxon>Eucestoda</taxon>
        <taxon>Diphyllobothriidea</taxon>
        <taxon>Diphyllobothriidae</taxon>
        <taxon>Schistocephalus</taxon>
    </lineage>
</organism>
<dbReference type="EMBL" id="UYSU01036121">
    <property type="protein sequence ID" value="VDL97221.1"/>
    <property type="molecule type" value="Genomic_DNA"/>
</dbReference>
<dbReference type="Proteomes" id="UP000275846">
    <property type="component" value="Unassembled WGS sequence"/>
</dbReference>
<dbReference type="AlphaFoldDB" id="A0A183T2Y8"/>
<evidence type="ECO:0000256" key="1">
    <source>
        <dbReference type="SAM" id="MobiDB-lite"/>
    </source>
</evidence>
<dbReference type="WBParaSite" id="SSLN_0001125901-mRNA-1">
    <property type="protein sequence ID" value="SSLN_0001125901-mRNA-1"/>
    <property type="gene ID" value="SSLN_0001125901"/>
</dbReference>
<sequence>MRASGVVCASTTGMSDSRTSHLPPLKTSYGDGDSNPAFPTYPRCQHTFRVRIGLVGHLRTQCTNNPTIPTFTSNSAKPPADSPTLIPGINSITPTILETTSLYSSPVTSTTAGTAATVTTTTTTTSDGGSLLNSPYCNRKFTSRIGLVGQLRIHRTETGEPAYYRNRRLVRQRIREMQDACMARKAEEIQGYVNHKEWKNFFNASKAVQGPPVKGAVPLPSADGTAMLTEKSQILKCWAEHF</sequence>
<name>A0A183T2Y8_SCHSO</name>
<reference evidence="2 3" key="2">
    <citation type="submission" date="2018-11" db="EMBL/GenBank/DDBJ databases">
        <authorList>
            <consortium name="Pathogen Informatics"/>
        </authorList>
    </citation>
    <scope>NUCLEOTIDE SEQUENCE [LARGE SCALE GENOMIC DNA]</scope>
    <source>
        <strain evidence="2 3">NST_G2</strain>
    </source>
</reference>
<reference evidence="4" key="1">
    <citation type="submission" date="2016-06" db="UniProtKB">
        <authorList>
            <consortium name="WormBaseParasite"/>
        </authorList>
    </citation>
    <scope>IDENTIFICATION</scope>
</reference>
<dbReference type="OrthoDB" id="6317163at2759"/>
<gene>
    <name evidence="2" type="ORF">SSLN_LOCUS10836</name>
</gene>
<proteinExistence type="predicted"/>
<protein>
    <submittedName>
        <fullName evidence="4">C2H2-type domain-containing protein</fullName>
    </submittedName>
</protein>